<keyword evidence="5" id="KW-0472">Membrane</keyword>
<dbReference type="InterPro" id="IPR036179">
    <property type="entry name" value="Ig-like_dom_sf"/>
</dbReference>
<evidence type="ECO:0000313" key="11">
    <source>
        <dbReference type="Proteomes" id="UP000008672"/>
    </source>
</evidence>
<evidence type="ECO:0000256" key="4">
    <source>
        <dbReference type="ARBA" id="ARBA00022989"/>
    </source>
</evidence>
<dbReference type="InParanoid" id="H3A1J0"/>
<keyword evidence="3" id="KW-0732">Signal</keyword>
<protein>
    <recommendedName>
        <fullName evidence="9">Ig-like domain-containing protein</fullName>
    </recommendedName>
</protein>
<comment type="subcellular location">
    <subcellularLocation>
        <location evidence="1">Membrane</location>
        <topology evidence="1">Single-pass type I membrane protein</topology>
    </subcellularLocation>
</comment>
<evidence type="ECO:0000259" key="9">
    <source>
        <dbReference type="PROSITE" id="PS50835"/>
    </source>
</evidence>
<dbReference type="Bgee" id="ENSLACG00000003131">
    <property type="expression patterns" value="Expressed in mesonephros"/>
</dbReference>
<dbReference type="Ensembl" id="ENSLACT00000003542.1">
    <property type="protein sequence ID" value="ENSLACP00000003511.1"/>
    <property type="gene ID" value="ENSLACG00000003131.1"/>
</dbReference>
<sequence>LPENINASWGGGTRIMILFAAVDVGASNDTQFGSTTMALAPTVLSESTQCPNQTDTTSAREAMLPLVIQSPKKEKAREGESVVLACHLTHMDGEPVTKNTSVLWYKESSEGRTDILLNNVTVSVNYNERIYLSGNWSQGDASLKIVNITLTDHGIYFCQVTLPRGLTLTGEGTKLRIRRKLGNF</sequence>
<dbReference type="Pfam" id="PF07686">
    <property type="entry name" value="V-set"/>
    <property type="match status" value="1"/>
</dbReference>
<keyword evidence="4" id="KW-1133">Transmembrane helix</keyword>
<keyword evidence="7" id="KW-0325">Glycoprotein</keyword>
<keyword evidence="11" id="KW-1185">Reference proteome</keyword>
<dbReference type="SMART" id="SM00406">
    <property type="entry name" value="IGv"/>
    <property type="match status" value="1"/>
</dbReference>
<dbReference type="eggNOG" id="ENOG502S5GW">
    <property type="taxonomic scope" value="Eukaryota"/>
</dbReference>
<keyword evidence="2" id="KW-0812">Transmembrane</keyword>
<reference evidence="10" key="2">
    <citation type="submission" date="2025-08" db="UniProtKB">
        <authorList>
            <consortium name="Ensembl"/>
        </authorList>
    </citation>
    <scope>IDENTIFICATION</scope>
</reference>
<dbReference type="CDD" id="cd00099">
    <property type="entry name" value="IgV"/>
    <property type="match status" value="1"/>
</dbReference>
<dbReference type="Gene3D" id="2.60.40.10">
    <property type="entry name" value="Immunoglobulins"/>
    <property type="match status" value="1"/>
</dbReference>
<dbReference type="PROSITE" id="PS50835">
    <property type="entry name" value="IG_LIKE"/>
    <property type="match status" value="1"/>
</dbReference>
<accession>H3A1J0</accession>
<reference evidence="11" key="1">
    <citation type="submission" date="2011-08" db="EMBL/GenBank/DDBJ databases">
        <title>The draft genome of Latimeria chalumnae.</title>
        <authorList>
            <person name="Di Palma F."/>
            <person name="Alfoldi J."/>
            <person name="Johnson J."/>
            <person name="Berlin A."/>
            <person name="Gnerre S."/>
            <person name="Jaffe D."/>
            <person name="MacCallum I."/>
            <person name="Young S."/>
            <person name="Walker B.J."/>
            <person name="Lander E."/>
            <person name="Lindblad-Toh K."/>
        </authorList>
    </citation>
    <scope>NUCLEOTIDE SEQUENCE [LARGE SCALE GENOMIC DNA]</scope>
    <source>
        <strain evidence="11">Wild caught</strain>
    </source>
</reference>
<evidence type="ECO:0000256" key="6">
    <source>
        <dbReference type="ARBA" id="ARBA00023157"/>
    </source>
</evidence>
<keyword evidence="8" id="KW-0393">Immunoglobulin domain</keyword>
<evidence type="ECO:0000256" key="7">
    <source>
        <dbReference type="ARBA" id="ARBA00023180"/>
    </source>
</evidence>
<organism evidence="10 11">
    <name type="scientific">Latimeria chalumnae</name>
    <name type="common">Coelacanth</name>
    <dbReference type="NCBI Taxonomy" id="7897"/>
    <lineage>
        <taxon>Eukaryota</taxon>
        <taxon>Metazoa</taxon>
        <taxon>Chordata</taxon>
        <taxon>Craniata</taxon>
        <taxon>Vertebrata</taxon>
        <taxon>Euteleostomi</taxon>
        <taxon>Coelacanthiformes</taxon>
        <taxon>Coelacanthidae</taxon>
        <taxon>Latimeria</taxon>
    </lineage>
</organism>
<dbReference type="InterPro" id="IPR007110">
    <property type="entry name" value="Ig-like_dom"/>
</dbReference>
<dbReference type="OMA" id="PHITANE"/>
<evidence type="ECO:0000256" key="1">
    <source>
        <dbReference type="ARBA" id="ARBA00004479"/>
    </source>
</evidence>
<dbReference type="HOGENOM" id="CLU_110286_0_0_1"/>
<feature type="domain" description="Ig-like" evidence="9">
    <location>
        <begin position="65"/>
        <end position="169"/>
    </location>
</feature>
<name>H3A1J0_LATCH</name>
<dbReference type="PANTHER" id="PTHR13869:SF38">
    <property type="entry name" value="NATURAL CYTOTOXICITY TRIGGERING RECEPTOR 3"/>
    <property type="match status" value="1"/>
</dbReference>
<evidence type="ECO:0000256" key="2">
    <source>
        <dbReference type="ARBA" id="ARBA00022692"/>
    </source>
</evidence>
<evidence type="ECO:0000256" key="3">
    <source>
        <dbReference type="ARBA" id="ARBA00022729"/>
    </source>
</evidence>
<reference evidence="10" key="3">
    <citation type="submission" date="2025-09" db="UniProtKB">
        <authorList>
            <consortium name="Ensembl"/>
        </authorList>
    </citation>
    <scope>IDENTIFICATION</scope>
</reference>
<dbReference type="GeneTree" id="ENSGT01030000235354"/>
<dbReference type="InterPro" id="IPR003599">
    <property type="entry name" value="Ig_sub"/>
</dbReference>
<dbReference type="PANTHER" id="PTHR13869">
    <property type="entry name" value="MYELIN P0 RELATED"/>
    <property type="match status" value="1"/>
</dbReference>
<dbReference type="SMART" id="SM00409">
    <property type="entry name" value="IG"/>
    <property type="match status" value="1"/>
</dbReference>
<proteinExistence type="predicted"/>
<evidence type="ECO:0000256" key="8">
    <source>
        <dbReference type="ARBA" id="ARBA00023319"/>
    </source>
</evidence>
<evidence type="ECO:0000256" key="5">
    <source>
        <dbReference type="ARBA" id="ARBA00023136"/>
    </source>
</evidence>
<dbReference type="EMBL" id="AFYH01059930">
    <property type="status" value="NOT_ANNOTATED_CDS"/>
    <property type="molecule type" value="Genomic_DNA"/>
</dbReference>
<dbReference type="InterPro" id="IPR000920">
    <property type="entry name" value="Myelin_P0-rel"/>
</dbReference>
<dbReference type="SUPFAM" id="SSF48726">
    <property type="entry name" value="Immunoglobulin"/>
    <property type="match status" value="1"/>
</dbReference>
<dbReference type="Proteomes" id="UP000008672">
    <property type="component" value="Unassembled WGS sequence"/>
</dbReference>
<dbReference type="AlphaFoldDB" id="H3A1J0"/>
<dbReference type="GO" id="GO:0005886">
    <property type="term" value="C:plasma membrane"/>
    <property type="evidence" value="ECO:0007669"/>
    <property type="project" value="TreeGrafter"/>
</dbReference>
<keyword evidence="6" id="KW-1015">Disulfide bond</keyword>
<dbReference type="InterPro" id="IPR013783">
    <property type="entry name" value="Ig-like_fold"/>
</dbReference>
<evidence type="ECO:0000313" key="10">
    <source>
        <dbReference type="Ensembl" id="ENSLACP00000003511.1"/>
    </source>
</evidence>
<dbReference type="InterPro" id="IPR013106">
    <property type="entry name" value="Ig_V-set"/>
</dbReference>